<evidence type="ECO:0000256" key="3">
    <source>
        <dbReference type="ARBA" id="ARBA00022603"/>
    </source>
</evidence>
<dbReference type="GO" id="GO:0043527">
    <property type="term" value="C:tRNA methyltransferase complex"/>
    <property type="evidence" value="ECO:0007669"/>
    <property type="project" value="TreeGrafter"/>
</dbReference>
<dbReference type="InterPro" id="IPR003358">
    <property type="entry name" value="tRNA_(Gua-N-7)_MeTrfase_Trmb"/>
</dbReference>
<name>L8GR94_ACACF</name>
<evidence type="ECO:0000313" key="8">
    <source>
        <dbReference type="EMBL" id="ELR14636.1"/>
    </source>
</evidence>
<dbReference type="AlphaFoldDB" id="L8GR94"/>
<evidence type="ECO:0000256" key="7">
    <source>
        <dbReference type="SAM" id="MobiDB-lite"/>
    </source>
</evidence>
<dbReference type="GeneID" id="14915240"/>
<sequence length="260" mass="29704">MHRHPPSSPLFNRCPQINIQAACLATRLRPTPNPLARHCQKQLEAYPDWRSLYADPRLPFHLDLGCGKGHLVYHLACEHPEMNFLGLELQEERVKPFPALPNLAYVCCNVNVSLEPLLKSYASHAVATATAMTVKRVSILYPDPWFKKRHAKRRMVTPELVRTIHGFLDDGPDSEVYLETDFGEGFFEAKDIFLRDSFVLETDEKHFPPCRFGMSEFAMWVREDPSIRIFTATFRKVPRNATQCEEATTPPPHPNSVPPA</sequence>
<dbReference type="PROSITE" id="PS51625">
    <property type="entry name" value="SAM_MT_TRMB"/>
    <property type="match status" value="1"/>
</dbReference>
<evidence type="ECO:0000256" key="2">
    <source>
        <dbReference type="ARBA" id="ARBA00011977"/>
    </source>
</evidence>
<gene>
    <name evidence="8" type="ORF">ACA1_066770</name>
</gene>
<keyword evidence="6" id="KW-0819">tRNA processing</keyword>
<accession>L8GR94</accession>
<comment type="catalytic activity">
    <reaction evidence="1">
        <text>guanosine(46) in tRNA + S-adenosyl-L-methionine = N(7)-methylguanosine(46) in tRNA + S-adenosyl-L-homocysteine</text>
        <dbReference type="Rhea" id="RHEA:42708"/>
        <dbReference type="Rhea" id="RHEA-COMP:10188"/>
        <dbReference type="Rhea" id="RHEA-COMP:10189"/>
        <dbReference type="ChEBI" id="CHEBI:57856"/>
        <dbReference type="ChEBI" id="CHEBI:59789"/>
        <dbReference type="ChEBI" id="CHEBI:74269"/>
        <dbReference type="ChEBI" id="CHEBI:74480"/>
        <dbReference type="EC" id="2.1.1.33"/>
    </reaction>
</comment>
<keyword evidence="9" id="KW-1185">Reference proteome</keyword>
<dbReference type="KEGG" id="acan:ACA1_066770"/>
<proteinExistence type="predicted"/>
<keyword evidence="5" id="KW-0949">S-adenosyl-L-methionine</keyword>
<reference evidence="8 9" key="1">
    <citation type="journal article" date="2013" name="Genome Biol.">
        <title>Genome of Acanthamoeba castellanii highlights extensive lateral gene transfer and early evolution of tyrosine kinase signaling.</title>
        <authorList>
            <person name="Clarke M."/>
            <person name="Lohan A.J."/>
            <person name="Liu B."/>
            <person name="Lagkouvardos I."/>
            <person name="Roy S."/>
            <person name="Zafar N."/>
            <person name="Bertelli C."/>
            <person name="Schilde C."/>
            <person name="Kianianmomeni A."/>
            <person name="Burglin T.R."/>
            <person name="Frech C."/>
            <person name="Turcotte B."/>
            <person name="Kopec K.O."/>
            <person name="Synnott J.M."/>
            <person name="Choo C."/>
            <person name="Paponov I."/>
            <person name="Finkler A."/>
            <person name="Soon Heng Tan C."/>
            <person name="Hutchins A.P."/>
            <person name="Weinmeier T."/>
            <person name="Rattei T."/>
            <person name="Chu J.S."/>
            <person name="Gimenez G."/>
            <person name="Irimia M."/>
            <person name="Rigden D.J."/>
            <person name="Fitzpatrick D.A."/>
            <person name="Lorenzo-Morales J."/>
            <person name="Bateman A."/>
            <person name="Chiu C.H."/>
            <person name="Tang P."/>
            <person name="Hegemann P."/>
            <person name="Fromm H."/>
            <person name="Raoult D."/>
            <person name="Greub G."/>
            <person name="Miranda-Saavedra D."/>
            <person name="Chen N."/>
            <person name="Nash P."/>
            <person name="Ginger M.L."/>
            <person name="Horn M."/>
            <person name="Schaap P."/>
            <person name="Caler L."/>
            <person name="Loftus B."/>
        </authorList>
    </citation>
    <scope>NUCLEOTIDE SEQUENCE [LARGE SCALE GENOMIC DNA]</scope>
    <source>
        <strain evidence="8 9">Neff</strain>
    </source>
</reference>
<dbReference type="EC" id="2.1.1.33" evidence="2"/>
<dbReference type="Pfam" id="PF02390">
    <property type="entry name" value="Methyltransf_4"/>
    <property type="match status" value="1"/>
</dbReference>
<dbReference type="OrthoDB" id="47276at2759"/>
<evidence type="ECO:0000256" key="4">
    <source>
        <dbReference type="ARBA" id="ARBA00022679"/>
    </source>
</evidence>
<dbReference type="Proteomes" id="UP000011083">
    <property type="component" value="Unassembled WGS sequence"/>
</dbReference>
<dbReference type="STRING" id="1257118.L8GR94"/>
<evidence type="ECO:0000256" key="5">
    <source>
        <dbReference type="ARBA" id="ARBA00022691"/>
    </source>
</evidence>
<feature type="compositionally biased region" description="Pro residues" evidence="7">
    <location>
        <begin position="249"/>
        <end position="260"/>
    </location>
</feature>
<protein>
    <recommendedName>
        <fullName evidence="2">tRNA (guanine(46)-N(7))-methyltransferase</fullName>
        <ecNumber evidence="2">2.1.1.33</ecNumber>
    </recommendedName>
</protein>
<dbReference type="PANTHER" id="PTHR23417:SF21">
    <property type="entry name" value="TRNA (GUANINE-N(7)-)-METHYLTRANSFERASE"/>
    <property type="match status" value="1"/>
</dbReference>
<dbReference type="OMA" id="INIQAAC"/>
<organism evidence="8 9">
    <name type="scientific">Acanthamoeba castellanii (strain ATCC 30010 / Neff)</name>
    <dbReference type="NCBI Taxonomy" id="1257118"/>
    <lineage>
        <taxon>Eukaryota</taxon>
        <taxon>Amoebozoa</taxon>
        <taxon>Discosea</taxon>
        <taxon>Longamoebia</taxon>
        <taxon>Centramoebida</taxon>
        <taxon>Acanthamoebidae</taxon>
        <taxon>Acanthamoeba</taxon>
    </lineage>
</organism>
<dbReference type="Gene3D" id="3.40.50.150">
    <property type="entry name" value="Vaccinia Virus protein VP39"/>
    <property type="match status" value="1"/>
</dbReference>
<dbReference type="GO" id="GO:0008176">
    <property type="term" value="F:tRNA (guanine(46)-N7)-methyltransferase activity"/>
    <property type="evidence" value="ECO:0007669"/>
    <property type="project" value="UniProtKB-EC"/>
</dbReference>
<evidence type="ECO:0000256" key="6">
    <source>
        <dbReference type="ARBA" id="ARBA00022694"/>
    </source>
</evidence>
<dbReference type="EMBL" id="KB008048">
    <property type="protein sequence ID" value="ELR14636.1"/>
    <property type="molecule type" value="Genomic_DNA"/>
</dbReference>
<dbReference type="PANTHER" id="PTHR23417">
    <property type="entry name" value="3-DEOXY-D-MANNO-OCTULOSONIC-ACID TRANSFERASE/TRNA GUANINE-N 7 - -METHYLTRANSFERASE"/>
    <property type="match status" value="1"/>
</dbReference>
<dbReference type="InterPro" id="IPR029063">
    <property type="entry name" value="SAM-dependent_MTases_sf"/>
</dbReference>
<feature type="region of interest" description="Disordered" evidence="7">
    <location>
        <begin position="241"/>
        <end position="260"/>
    </location>
</feature>
<evidence type="ECO:0000313" key="9">
    <source>
        <dbReference type="Proteomes" id="UP000011083"/>
    </source>
</evidence>
<keyword evidence="3 8" id="KW-0489">Methyltransferase</keyword>
<dbReference type="VEuPathDB" id="AmoebaDB:ACA1_066770"/>
<keyword evidence="4 8" id="KW-0808">Transferase</keyword>
<evidence type="ECO:0000256" key="1">
    <source>
        <dbReference type="ARBA" id="ARBA00000142"/>
    </source>
</evidence>
<dbReference type="SUPFAM" id="SSF53335">
    <property type="entry name" value="S-adenosyl-L-methionine-dependent methyltransferases"/>
    <property type="match status" value="1"/>
</dbReference>
<dbReference type="RefSeq" id="XP_004336649.1">
    <property type="nucleotide sequence ID" value="XM_004336601.1"/>
</dbReference>